<dbReference type="PROSITE" id="PS51450">
    <property type="entry name" value="LRR"/>
    <property type="match status" value="2"/>
</dbReference>
<dbReference type="InterPro" id="IPR057288">
    <property type="entry name" value="PH_PLEKHM2"/>
</dbReference>
<dbReference type="InterPro" id="IPR032675">
    <property type="entry name" value="LRR_dom_sf"/>
</dbReference>
<evidence type="ECO:0000256" key="4">
    <source>
        <dbReference type="ARBA" id="ARBA00022490"/>
    </source>
</evidence>
<gene>
    <name evidence="11" type="ORF">XYLVIOL_LOCUS3580</name>
</gene>
<comment type="similarity">
    <text evidence="2">Belongs to the STK11IP family.</text>
</comment>
<protein>
    <recommendedName>
        <fullName evidence="3">Serine/threonine-protein kinase 11-interacting protein</fullName>
    </recommendedName>
</protein>
<comment type="caution">
    <text evidence="11">The sequence shown here is derived from an EMBL/GenBank/DDBJ whole genome shotgun (WGS) entry which is preliminary data.</text>
</comment>
<dbReference type="Gene3D" id="3.80.10.10">
    <property type="entry name" value="Ribonuclease Inhibitor"/>
    <property type="match status" value="2"/>
</dbReference>
<evidence type="ECO:0000256" key="7">
    <source>
        <dbReference type="SAM" id="MobiDB-lite"/>
    </source>
</evidence>
<dbReference type="Proteomes" id="UP001642520">
    <property type="component" value="Unassembled WGS sequence"/>
</dbReference>
<proteinExistence type="inferred from homology"/>
<feature type="domain" description="LKB1 serine/threonine kinase interacting protein 1 N-terminal" evidence="8">
    <location>
        <begin position="13"/>
        <end position="95"/>
    </location>
</feature>
<accession>A0ABP1NHD1</accession>
<dbReference type="Pfam" id="PF23142">
    <property type="entry name" value="PH_PLEKHM2"/>
    <property type="match status" value="1"/>
</dbReference>
<evidence type="ECO:0000313" key="11">
    <source>
        <dbReference type="EMBL" id="CAL7938941.1"/>
    </source>
</evidence>
<keyword evidence="4" id="KW-0963">Cytoplasm</keyword>
<sequence>MNNFQHEANLQEIVELGKLLHQNGDKVLSALSKLSLSSTLLYNLNEAFSLIVDDSEDLEASFQVCNSSKTDIFRDLKFLHDFVQKTIGLKVTYCPSDPKIPVDITKFRHLKYLELKKINIDSVKGLQGIRGQLESIVCAGRKGICTVEQLLVSCGGDAGIGFVWGSLKHLALPHNALEQLDASLELAPWLQIIDLSHNLITSADQLSCLPNLKYVNLGYNRLETVPTFNKTASHLLQVLVLKNNYIENLSGLQYLECLTELDLSYNCLMEHSILWPLEKMSALLWVSLEGNPLSYHPKHRLLSIKYLHPSLSDSKFVLDHLPLSRSEKQIIAENHLFTIRSDQSTSNEFLASMSNSVNSNSLSTSTIDTSTVIEFVAGKSTDGLNGAEKSLSKSKKKSNIKEAIIAEDDQEKKECKAESDVSTSYLDTSKDHLETKKQILAVRKTYGKDKWLSSHAASFVQDIMGFEHSSYPVLTPESTIEHFDATNIALSTQNSVVDLTKNKEIETKENSEIVIEETGQVCDEQASQSKVLNEEQNVSRDPLTDDAVSALVSVPESLYDPDEEAGDLYLVQKKRNKDELEDLFLIITMDDIKERDPITGKLKYVWSTNSVLSCVLGRGEPVTVDIIFDTTREHRQNRRYYVELDAAKKIVKTIDERIKKRPILLKVFKCMKCSTHFSQDSEYLTFINSDTKQLKCPTCGSTLVIETDELSTLGVESDNISEDASEYATKNQNSENAVKPTLQHSESFSSIGGTEGGAISVTTSLVHSDSHTQAQVCCSATSLEESRESTPSTNAFNKKYESDIEVLSNPSQSSIEVLDDGSRTHLTPHRKRSSEERRAAIAPTLLTIPDVAPIMTGLTESSSSGSLTDSICTAYENKIIRQVNADEKSFNSNDKEMKFTPVTNLTSMLGGLLQSIKIGSNKPLMSKPEEASHFMGSSIQYSYTDFSSIDHRIKLHIILNIFEHENEELILLLRAEILMQNAKETFPGCLVLSTSKVYILKIDGLEGEDPQRWLHKEISWTIDRLRRFSPIPFKQGILVEVEQPNKTSEEMCSTITFLCVLQDLQRTLNFLFYVTDFLLSPICDEVELTVSEYCTTFMHRLLKSCKNYQDGDTVRQLALFSSALLKYQDLEVQLKLSSLIVTASVLMICNMQWLLPGNKDMLHVIREQAMSNLVGVEHYSSSLILNFLDEVVGQEETWVLDFVSVSAAEIVITSIRSPWEELFSIPLQNTVCKSKESENA</sequence>
<feature type="compositionally biased region" description="Polar residues" evidence="7">
    <location>
        <begin position="728"/>
        <end position="750"/>
    </location>
</feature>
<evidence type="ECO:0000313" key="12">
    <source>
        <dbReference type="Proteomes" id="UP001642520"/>
    </source>
</evidence>
<dbReference type="SUPFAM" id="SSF52075">
    <property type="entry name" value="Outer arm dynein light chain 1"/>
    <property type="match status" value="1"/>
</dbReference>
<keyword evidence="12" id="KW-1185">Reference proteome</keyword>
<organism evidence="11 12">
    <name type="scientific">Xylocopa violacea</name>
    <name type="common">Violet carpenter bee</name>
    <name type="synonym">Apis violacea</name>
    <dbReference type="NCBI Taxonomy" id="135666"/>
    <lineage>
        <taxon>Eukaryota</taxon>
        <taxon>Metazoa</taxon>
        <taxon>Ecdysozoa</taxon>
        <taxon>Arthropoda</taxon>
        <taxon>Hexapoda</taxon>
        <taxon>Insecta</taxon>
        <taxon>Pterygota</taxon>
        <taxon>Neoptera</taxon>
        <taxon>Endopterygota</taxon>
        <taxon>Hymenoptera</taxon>
        <taxon>Apocrita</taxon>
        <taxon>Aculeata</taxon>
        <taxon>Apoidea</taxon>
        <taxon>Anthophila</taxon>
        <taxon>Apidae</taxon>
        <taxon>Xylocopa</taxon>
        <taxon>Xylocopa</taxon>
    </lineage>
</organism>
<dbReference type="PANTHER" id="PTHR15454:SF69">
    <property type="entry name" value="SERINE_THREONINE-PROTEIN KINASE 11-INTERACTING PROTEIN"/>
    <property type="match status" value="1"/>
</dbReference>
<dbReference type="Pfam" id="PF15904">
    <property type="entry name" value="LIP1"/>
    <property type="match status" value="1"/>
</dbReference>
<dbReference type="InterPro" id="IPR025875">
    <property type="entry name" value="Leu-rich_rpt_4"/>
</dbReference>
<dbReference type="PANTHER" id="PTHR15454">
    <property type="entry name" value="NISCHARIN RELATED"/>
    <property type="match status" value="1"/>
</dbReference>
<dbReference type="Pfam" id="PF12799">
    <property type="entry name" value="LRR_4"/>
    <property type="match status" value="1"/>
</dbReference>
<keyword evidence="6" id="KW-0677">Repeat</keyword>
<dbReference type="EMBL" id="CAXAJV020001289">
    <property type="protein sequence ID" value="CAL7938941.1"/>
    <property type="molecule type" value="Genomic_DNA"/>
</dbReference>
<dbReference type="InterPro" id="IPR001611">
    <property type="entry name" value="Leu-rich_rpt"/>
</dbReference>
<evidence type="ECO:0000259" key="9">
    <source>
        <dbReference type="Pfam" id="PF23142"/>
    </source>
</evidence>
<comment type="subcellular location">
    <subcellularLocation>
        <location evidence="1">Cytoplasm</location>
    </subcellularLocation>
</comment>
<reference evidence="11 12" key="1">
    <citation type="submission" date="2024-08" db="EMBL/GenBank/DDBJ databases">
        <authorList>
            <person name="Will J Nash"/>
            <person name="Angela Man"/>
            <person name="Seanna McTaggart"/>
            <person name="Kendall Baker"/>
            <person name="Tom Barker"/>
            <person name="Leah Catchpole"/>
            <person name="Alex Durrant"/>
            <person name="Karim Gharbi"/>
            <person name="Naomi Irish"/>
            <person name="Gemy Kaithakottil"/>
            <person name="Debby Ku"/>
            <person name="Aaliyah Providence"/>
            <person name="Felix Shaw"/>
            <person name="David Swarbreck"/>
            <person name="Chris Watkins"/>
            <person name="Ann M. McCartney"/>
            <person name="Giulio Formenti"/>
            <person name="Alice Mouton"/>
            <person name="Noel Vella"/>
            <person name="Bjorn M von Reumont"/>
            <person name="Adriana Vella"/>
            <person name="Wilfried Haerty"/>
        </authorList>
    </citation>
    <scope>NUCLEOTIDE SEQUENCE [LARGE SCALE GENOMIC DNA]</scope>
</reference>
<evidence type="ECO:0000256" key="1">
    <source>
        <dbReference type="ARBA" id="ARBA00004496"/>
    </source>
</evidence>
<name>A0ABP1NHD1_XYLVO</name>
<dbReference type="InterPro" id="IPR057676">
    <property type="entry name" value="PH_S11IP_C"/>
</dbReference>
<keyword evidence="5" id="KW-0433">Leucine-rich repeat</keyword>
<feature type="domain" description="STK11-interacting protein C-terminal PH" evidence="10">
    <location>
        <begin position="1159"/>
        <end position="1230"/>
    </location>
</feature>
<feature type="region of interest" description="Disordered" evidence="7">
    <location>
        <begin position="723"/>
        <end position="750"/>
    </location>
</feature>
<evidence type="ECO:0000259" key="8">
    <source>
        <dbReference type="Pfam" id="PF15904"/>
    </source>
</evidence>
<evidence type="ECO:0000259" key="10">
    <source>
        <dbReference type="Pfam" id="PF25624"/>
    </source>
</evidence>
<dbReference type="Pfam" id="PF25624">
    <property type="entry name" value="PH_S11IP_C"/>
    <property type="match status" value="1"/>
</dbReference>
<feature type="domain" description="PLEKHM2 PH" evidence="9">
    <location>
        <begin position="945"/>
        <end position="1020"/>
    </location>
</feature>
<evidence type="ECO:0000256" key="2">
    <source>
        <dbReference type="ARBA" id="ARBA00008771"/>
    </source>
</evidence>
<evidence type="ECO:0000256" key="5">
    <source>
        <dbReference type="ARBA" id="ARBA00022614"/>
    </source>
</evidence>
<evidence type="ECO:0000256" key="3">
    <source>
        <dbReference type="ARBA" id="ARBA00020683"/>
    </source>
</evidence>
<dbReference type="InterPro" id="IPR031782">
    <property type="entry name" value="LIP1_N"/>
</dbReference>
<evidence type="ECO:0000256" key="6">
    <source>
        <dbReference type="ARBA" id="ARBA00022737"/>
    </source>
</evidence>